<evidence type="ECO:0000313" key="4">
    <source>
        <dbReference type="Proteomes" id="UP000183442"/>
    </source>
</evidence>
<dbReference type="PATRIC" id="fig|294671.3.peg.110"/>
<evidence type="ECO:0000313" key="2">
    <source>
        <dbReference type="EMBL" id="SFL54677.1"/>
    </source>
</evidence>
<dbReference type="Proteomes" id="UP000183442">
    <property type="component" value="Unassembled WGS sequence"/>
</dbReference>
<dbReference type="EMBL" id="CP014265">
    <property type="protein sequence ID" value="AMK14671.1"/>
    <property type="molecule type" value="Genomic_DNA"/>
</dbReference>
<name>A0A126QXA8_METOL</name>
<dbReference type="STRING" id="294671.YLM1_0111"/>
<reference evidence="1 3" key="1">
    <citation type="journal article" date="2016" name="Genome Announc.">
        <title>Draft Genome Sequence of the Rumen Methanogen Methanobrevibacter olleyae YLM1.</title>
        <authorList>
            <person name="Kelly W.J."/>
            <person name="Li D."/>
            <person name="Lambie S.C."/>
            <person name="Cox F."/>
            <person name="Attwood G.T."/>
            <person name="Altermann E."/>
            <person name="Leahy S.C."/>
        </authorList>
    </citation>
    <scope>NUCLEOTIDE SEQUENCE [LARGE SCALE GENOMIC DNA]</scope>
    <source>
        <strain evidence="1 3">YLM1</strain>
    </source>
</reference>
<dbReference type="GeneID" id="28488407"/>
<dbReference type="EMBL" id="FOTL01000018">
    <property type="protein sequence ID" value="SFL54677.1"/>
    <property type="molecule type" value="Genomic_DNA"/>
</dbReference>
<gene>
    <name evidence="2" type="ORF">SAMN02910297_01181</name>
    <name evidence="1" type="ORF">YLM1_0111</name>
</gene>
<reference evidence="3" key="2">
    <citation type="submission" date="2016-02" db="EMBL/GenBank/DDBJ databases">
        <title>The draft genome sequence of the rumen methanogen Methanobrevibacter olleyae YLM1.</title>
        <authorList>
            <consortium name="New Zealand Agricultural Greenhouse Gas Research Centre/Pastoral Greenhouse Gas Research Consortium"/>
            <person name="Kelly W.J."/>
            <person name="Li D."/>
            <person name="Lambie S.C."/>
            <person name="Attwood G.T."/>
            <person name="Altermann E."/>
            <person name="Leahy S.C."/>
        </authorList>
    </citation>
    <scope>NUCLEOTIDE SEQUENCE [LARGE SCALE GENOMIC DNA]</scope>
    <source>
        <strain evidence="3">YLM1</strain>
    </source>
</reference>
<sequence length="107" mass="12532">MINIDDDPKEIIKELCETEKNILFILGKMRISVKKNFNEHSLKKRLSNDDLKEYNKAFSNLCTSGIIVMYRPGNFGVSKQGRRITDEIVEQKRQKIYSDLRILILQV</sequence>
<dbReference type="RefSeq" id="WP_067145282.1">
    <property type="nucleotide sequence ID" value="NZ_CP014265.1"/>
</dbReference>
<dbReference type="AlphaFoldDB" id="A0A126QXA8"/>
<protein>
    <recommendedName>
        <fullName evidence="5">Transcriptional regulator</fullName>
    </recommendedName>
</protein>
<organism evidence="1 3">
    <name type="scientific">Methanobrevibacter olleyae</name>
    <dbReference type="NCBI Taxonomy" id="294671"/>
    <lineage>
        <taxon>Archaea</taxon>
        <taxon>Methanobacteriati</taxon>
        <taxon>Methanobacteriota</taxon>
        <taxon>Methanomada group</taxon>
        <taxon>Methanobacteria</taxon>
        <taxon>Methanobacteriales</taxon>
        <taxon>Methanobacteriaceae</taxon>
        <taxon>Methanobrevibacter</taxon>
    </lineage>
</organism>
<keyword evidence="3" id="KW-1185">Reference proteome</keyword>
<evidence type="ECO:0008006" key="5">
    <source>
        <dbReference type="Google" id="ProtNLM"/>
    </source>
</evidence>
<reference evidence="2" key="4">
    <citation type="submission" date="2016-10" db="EMBL/GenBank/DDBJ databases">
        <authorList>
            <person name="de Groot N.N."/>
        </authorList>
    </citation>
    <scope>NUCLEOTIDE SEQUENCE [LARGE SCALE GENOMIC DNA]</scope>
    <source>
        <strain evidence="2">DSM 16632</strain>
    </source>
</reference>
<evidence type="ECO:0000313" key="3">
    <source>
        <dbReference type="Proteomes" id="UP000066376"/>
    </source>
</evidence>
<dbReference type="Proteomes" id="UP000066376">
    <property type="component" value="Chromosome"/>
</dbReference>
<dbReference type="KEGG" id="mol:YLM1_0111"/>
<proteinExistence type="predicted"/>
<reference evidence="4" key="3">
    <citation type="submission" date="2016-10" db="EMBL/GenBank/DDBJ databases">
        <authorList>
            <person name="Varghese N."/>
        </authorList>
    </citation>
    <scope>NUCLEOTIDE SEQUENCE [LARGE SCALE GENOMIC DNA]</scope>
    <source>
        <strain evidence="4">DSM 16632</strain>
    </source>
</reference>
<evidence type="ECO:0000313" key="1">
    <source>
        <dbReference type="EMBL" id="AMK14671.1"/>
    </source>
</evidence>
<accession>A0A126QXA8</accession>